<dbReference type="AlphaFoldDB" id="A0AAW4L224"/>
<dbReference type="Proteomes" id="UP000811899">
    <property type="component" value="Unassembled WGS sequence"/>
</dbReference>
<name>A0AAW4L224_9BACT</name>
<dbReference type="EMBL" id="JAHCVJ010000001">
    <property type="protein sequence ID" value="MBT0662680.1"/>
    <property type="molecule type" value="Genomic_DNA"/>
</dbReference>
<gene>
    <name evidence="1" type="primary">rdgC</name>
    <name evidence="1" type="ORF">KI809_00050</name>
</gene>
<reference evidence="1 2" key="1">
    <citation type="submission" date="2021-05" db="EMBL/GenBank/DDBJ databases">
        <title>The draft genome of Geobacter pelophilus DSM 12255.</title>
        <authorList>
            <person name="Xu Z."/>
            <person name="Masuda Y."/>
            <person name="Itoh H."/>
            <person name="Senoo K."/>
        </authorList>
    </citation>
    <scope>NUCLEOTIDE SEQUENCE [LARGE SCALE GENOMIC DNA]</scope>
    <source>
        <strain evidence="1 2">DSM 12255</strain>
    </source>
</reference>
<dbReference type="GO" id="GO:0006310">
    <property type="term" value="P:DNA recombination"/>
    <property type="evidence" value="ECO:0007669"/>
    <property type="project" value="InterPro"/>
</dbReference>
<sequence>MGILSNTVSICQFMVVGNVPASEVFEWASTNLARVGFTPIDHSVAELSAGWVHVDDHRENSFAVPAAFWRDHYLVFTLRQDKRSIPTVLLRSNLQLEEREFLAANPGYTKVPKQKKEELREAVRTKLLARVLPVPSTYDAVWDTDSNILTLATVGSKAVEQFETLFKKTFEGLRLVVIHPYSRAERLLLPETLAQLAKANKANSDAVLDLIKSNRWLGWDFLLWMMYRTMNESSEYRVSQPGPAVVDESFVAYLNDRMVLGVSGENGVQKFTASGPMEQFAEVRTALKSGKLINEATLYLERGELSWKMTLKGEQFQFASFRSPQVKEEKDNTVDAVSEREALFYERMYVLELGLQLFDSLYLAFLELRLGSEWDAELKKINSWLDES</sequence>
<evidence type="ECO:0000313" key="1">
    <source>
        <dbReference type="EMBL" id="MBT0662680.1"/>
    </source>
</evidence>
<proteinExistence type="predicted"/>
<organism evidence="1 2">
    <name type="scientific">Geoanaerobacter pelophilus</name>
    <dbReference type="NCBI Taxonomy" id="60036"/>
    <lineage>
        <taxon>Bacteria</taxon>
        <taxon>Pseudomonadati</taxon>
        <taxon>Thermodesulfobacteriota</taxon>
        <taxon>Desulfuromonadia</taxon>
        <taxon>Geobacterales</taxon>
        <taxon>Geobacteraceae</taxon>
        <taxon>Geoanaerobacter</taxon>
    </lineage>
</organism>
<accession>A0AAW4L224</accession>
<protein>
    <submittedName>
        <fullName evidence="1">Recombination-associated protein RdgC</fullName>
    </submittedName>
</protein>
<dbReference type="RefSeq" id="WP_214169483.1">
    <property type="nucleotide sequence ID" value="NZ_JAHCVJ010000001.1"/>
</dbReference>
<keyword evidence="2" id="KW-1185">Reference proteome</keyword>
<evidence type="ECO:0000313" key="2">
    <source>
        <dbReference type="Proteomes" id="UP000811899"/>
    </source>
</evidence>
<dbReference type="InterPro" id="IPR007476">
    <property type="entry name" value="RdgC"/>
</dbReference>
<comment type="caution">
    <text evidence="1">The sequence shown here is derived from an EMBL/GenBank/DDBJ whole genome shotgun (WGS) entry which is preliminary data.</text>
</comment>
<dbReference type="Pfam" id="PF04381">
    <property type="entry name" value="RdgC"/>
    <property type="match status" value="1"/>
</dbReference>